<organism evidence="6 7">
    <name type="scientific">Paracoccus lutimaris</name>
    <dbReference type="NCBI Taxonomy" id="1490030"/>
    <lineage>
        <taxon>Bacteria</taxon>
        <taxon>Pseudomonadati</taxon>
        <taxon>Pseudomonadota</taxon>
        <taxon>Alphaproteobacteria</taxon>
        <taxon>Rhodobacterales</taxon>
        <taxon>Paracoccaceae</taxon>
        <taxon>Paracoccus</taxon>
    </lineage>
</organism>
<keyword evidence="7" id="KW-1185">Reference proteome</keyword>
<accession>A0A368YN66</accession>
<proteinExistence type="predicted"/>
<dbReference type="Pfam" id="PF04588">
    <property type="entry name" value="HIG_1_N"/>
    <property type="match status" value="1"/>
</dbReference>
<evidence type="ECO:0000256" key="2">
    <source>
        <dbReference type="ARBA" id="ARBA00022989"/>
    </source>
</evidence>
<gene>
    <name evidence="6" type="ORF">DFP89_11655</name>
</gene>
<protein>
    <submittedName>
        <fullName evidence="6">Hypoxia induced protein</fullName>
    </submittedName>
</protein>
<evidence type="ECO:0000256" key="3">
    <source>
        <dbReference type="ARBA" id="ARBA00023136"/>
    </source>
</evidence>
<keyword evidence="2 4" id="KW-1133">Transmembrane helix</keyword>
<dbReference type="AlphaFoldDB" id="A0A368YN66"/>
<evidence type="ECO:0000256" key="4">
    <source>
        <dbReference type="SAM" id="Phobius"/>
    </source>
</evidence>
<dbReference type="OrthoDB" id="7284889at2"/>
<feature type="transmembrane region" description="Helical" evidence="4">
    <location>
        <begin position="45"/>
        <end position="63"/>
    </location>
</feature>
<keyword evidence="1 4" id="KW-0812">Transmembrane</keyword>
<dbReference type="InterPro" id="IPR007667">
    <property type="entry name" value="Hypoxia_induced_domain"/>
</dbReference>
<evidence type="ECO:0000313" key="7">
    <source>
        <dbReference type="Proteomes" id="UP000253345"/>
    </source>
</evidence>
<sequence length="66" mass="7397">MQDKPLFYLLVICCLAVVVILAIGIGGFAKGGEFNRKHGNRMMRWRLIAQAVAIAVFMLYLWVRGG</sequence>
<comment type="caution">
    <text evidence="6">The sequence shown here is derived from an EMBL/GenBank/DDBJ whole genome shotgun (WGS) entry which is preliminary data.</text>
</comment>
<dbReference type="EMBL" id="QPJL01000016">
    <property type="protein sequence ID" value="RCW81049.1"/>
    <property type="molecule type" value="Genomic_DNA"/>
</dbReference>
<evidence type="ECO:0000259" key="5">
    <source>
        <dbReference type="PROSITE" id="PS51503"/>
    </source>
</evidence>
<dbReference type="Proteomes" id="UP000253345">
    <property type="component" value="Unassembled WGS sequence"/>
</dbReference>
<keyword evidence="3 4" id="KW-0472">Membrane</keyword>
<evidence type="ECO:0000313" key="6">
    <source>
        <dbReference type="EMBL" id="RCW81049.1"/>
    </source>
</evidence>
<reference evidence="6 7" key="1">
    <citation type="submission" date="2018-07" db="EMBL/GenBank/DDBJ databases">
        <title>Genomic Encyclopedia of Type Strains, Phase III (KMG-III): the genomes of soil and plant-associated and newly described type strains.</title>
        <authorList>
            <person name="Whitman W."/>
        </authorList>
    </citation>
    <scope>NUCLEOTIDE SEQUENCE [LARGE SCALE GENOMIC DNA]</scope>
    <source>
        <strain evidence="6 7">CECT 8525</strain>
    </source>
</reference>
<evidence type="ECO:0000256" key="1">
    <source>
        <dbReference type="ARBA" id="ARBA00022692"/>
    </source>
</evidence>
<feature type="domain" description="HIG1" evidence="5">
    <location>
        <begin position="1"/>
        <end position="66"/>
    </location>
</feature>
<dbReference type="PROSITE" id="PS51503">
    <property type="entry name" value="HIG1"/>
    <property type="match status" value="1"/>
</dbReference>
<feature type="transmembrane region" description="Helical" evidence="4">
    <location>
        <begin position="6"/>
        <end position="25"/>
    </location>
</feature>
<name>A0A368YN66_9RHOB</name>
<dbReference type="RefSeq" id="WP_114350039.1">
    <property type="nucleotide sequence ID" value="NZ_QPJL01000016.1"/>
</dbReference>
<dbReference type="NCBIfam" id="NF033233">
    <property type="entry name" value="twin_helix"/>
    <property type="match status" value="1"/>
</dbReference>